<dbReference type="PROSITE" id="PS50948">
    <property type="entry name" value="PAN"/>
    <property type="match status" value="1"/>
</dbReference>
<feature type="domain" description="Apple" evidence="2">
    <location>
        <begin position="38"/>
        <end position="107"/>
    </location>
</feature>
<comment type="caution">
    <text evidence="3">The sequence shown here is derived from an EMBL/GenBank/DDBJ whole genome shotgun (WGS) entry which is preliminary data.</text>
</comment>
<dbReference type="Proteomes" id="UP001347796">
    <property type="component" value="Unassembled WGS sequence"/>
</dbReference>
<evidence type="ECO:0000256" key="1">
    <source>
        <dbReference type="SAM" id="Phobius"/>
    </source>
</evidence>
<dbReference type="Pfam" id="PF00024">
    <property type="entry name" value="PAN_1"/>
    <property type="match status" value="1"/>
</dbReference>
<keyword evidence="1" id="KW-0472">Membrane</keyword>
<dbReference type="EMBL" id="JAZGQO010000010">
    <property type="protein sequence ID" value="KAK6175459.1"/>
    <property type="molecule type" value="Genomic_DNA"/>
</dbReference>
<evidence type="ECO:0000259" key="2">
    <source>
        <dbReference type="PROSITE" id="PS50948"/>
    </source>
</evidence>
<dbReference type="SUPFAM" id="SSF57184">
    <property type="entry name" value="Growth factor receptor domain"/>
    <property type="match status" value="1"/>
</dbReference>
<accession>A0AAN8JJ65</accession>
<protein>
    <recommendedName>
        <fullName evidence="2">Apple domain-containing protein</fullName>
    </recommendedName>
</protein>
<proteinExistence type="predicted"/>
<reference evidence="3 4" key="1">
    <citation type="submission" date="2024-01" db="EMBL/GenBank/DDBJ databases">
        <title>The genome of the rayed Mediterranean limpet Patella caerulea (Linnaeus, 1758).</title>
        <authorList>
            <person name="Anh-Thu Weber A."/>
            <person name="Halstead-Nussloch G."/>
        </authorList>
    </citation>
    <scope>NUCLEOTIDE SEQUENCE [LARGE SCALE GENOMIC DNA]</scope>
    <source>
        <strain evidence="3">AATW-2023a</strain>
        <tissue evidence="3">Whole specimen</tissue>
    </source>
</reference>
<organism evidence="3 4">
    <name type="scientific">Patella caerulea</name>
    <name type="common">Rayed Mediterranean limpet</name>
    <dbReference type="NCBI Taxonomy" id="87958"/>
    <lineage>
        <taxon>Eukaryota</taxon>
        <taxon>Metazoa</taxon>
        <taxon>Spiralia</taxon>
        <taxon>Lophotrochozoa</taxon>
        <taxon>Mollusca</taxon>
        <taxon>Gastropoda</taxon>
        <taxon>Patellogastropoda</taxon>
        <taxon>Patelloidea</taxon>
        <taxon>Patellidae</taxon>
        <taxon>Patella</taxon>
    </lineage>
</organism>
<feature type="transmembrane region" description="Helical" evidence="1">
    <location>
        <begin position="6"/>
        <end position="27"/>
    </location>
</feature>
<evidence type="ECO:0000313" key="4">
    <source>
        <dbReference type="Proteomes" id="UP001347796"/>
    </source>
</evidence>
<dbReference type="InterPro" id="IPR009030">
    <property type="entry name" value="Growth_fac_rcpt_cys_sf"/>
</dbReference>
<name>A0AAN8JJ65_PATCE</name>
<keyword evidence="1" id="KW-1133">Transmembrane helix</keyword>
<keyword evidence="1" id="KW-0812">Transmembrane</keyword>
<dbReference type="InterPro" id="IPR003609">
    <property type="entry name" value="Pan_app"/>
</dbReference>
<keyword evidence="4" id="KW-1185">Reference proteome</keyword>
<evidence type="ECO:0000313" key="3">
    <source>
        <dbReference type="EMBL" id="KAK6175459.1"/>
    </source>
</evidence>
<sequence length="191" mass="21960">MEFDSFIVVVLILQLYMVSCSIISNYLQTKMFQEIQTCGKGYYYHPISDHKVPSQIDCSQLCTSTEECRQFMFDKQTKLCSLFEAGENCFSAGDIQHKVCYRQKSVCNSTKCSRCPVGYYGDKCENIIADCKDGHMRSVVPINSGRRSYIQPSANGPVIEVLCDFKWNKTFTVKLTSFKMGFFDFKKCYRV</sequence>
<gene>
    <name evidence="3" type="ORF">SNE40_013919</name>
</gene>
<dbReference type="AlphaFoldDB" id="A0AAN8JJ65"/>